<dbReference type="RefSeq" id="WP_087668227.1">
    <property type="nucleotide sequence ID" value="NZ_FCNW02000016.1"/>
</dbReference>
<accession>A0A158HHC8</accession>
<evidence type="ECO:0000313" key="1">
    <source>
        <dbReference type="EMBL" id="SAL43736.1"/>
    </source>
</evidence>
<proteinExistence type="predicted"/>
<organism evidence="1 2">
    <name type="scientific">Caballeronia humi</name>
    <dbReference type="NCBI Taxonomy" id="326474"/>
    <lineage>
        <taxon>Bacteria</taxon>
        <taxon>Pseudomonadati</taxon>
        <taxon>Pseudomonadota</taxon>
        <taxon>Betaproteobacteria</taxon>
        <taxon>Burkholderiales</taxon>
        <taxon>Burkholderiaceae</taxon>
        <taxon>Caballeronia</taxon>
    </lineage>
</organism>
<name>A0A158HHC8_9BURK</name>
<gene>
    <name evidence="1" type="ORF">AWB65_03361</name>
</gene>
<keyword evidence="2" id="KW-1185">Reference proteome</keyword>
<sequence>MKIDHRELLVFVAIVSSAIVMQIRQHALDTQEEAPEVRVEQMCEPPDTARTLQVVPATCERPIDRRSAVPRAGCTRVWV</sequence>
<protein>
    <submittedName>
        <fullName evidence="1">Uncharacterized protein</fullName>
    </submittedName>
</protein>
<reference evidence="1" key="1">
    <citation type="submission" date="2016-01" db="EMBL/GenBank/DDBJ databases">
        <authorList>
            <person name="Peeters C."/>
        </authorList>
    </citation>
    <scope>NUCLEOTIDE SEQUENCE [LARGE SCALE GENOMIC DNA]</scope>
    <source>
        <strain evidence="1">LMG 22934</strain>
    </source>
</reference>
<comment type="caution">
    <text evidence="1">The sequence shown here is derived from an EMBL/GenBank/DDBJ whole genome shotgun (WGS) entry which is preliminary data.</text>
</comment>
<dbReference type="AlphaFoldDB" id="A0A158HHC8"/>
<dbReference type="OrthoDB" id="9028181at2"/>
<dbReference type="Proteomes" id="UP000054977">
    <property type="component" value="Unassembled WGS sequence"/>
</dbReference>
<evidence type="ECO:0000313" key="2">
    <source>
        <dbReference type="Proteomes" id="UP000054977"/>
    </source>
</evidence>
<dbReference type="EMBL" id="FCNW02000016">
    <property type="protein sequence ID" value="SAL43736.1"/>
    <property type="molecule type" value="Genomic_DNA"/>
</dbReference>